<evidence type="ECO:0000259" key="1">
    <source>
        <dbReference type="PROSITE" id="PS50011"/>
    </source>
</evidence>
<dbReference type="SMART" id="SM00220">
    <property type="entry name" value="S_TKc"/>
    <property type="match status" value="1"/>
</dbReference>
<sequence length="162" mass="18343">MSYPTIIMEYLQNGTLTNLLELERKGLSPKFWDDTKKMIIIYGVASGLCYLHANHIIHRDMKPDNILLDEFLFPKIADFGLSKTTVSTSESMNIQSQSNIKGTPIYMSPEILMKMEYSPKCDVYAFALITYEILSEEKNYNPDSHSCLIVQVSEGGETSISV</sequence>
<accession>A0ABR2H6M7</accession>
<dbReference type="EMBL" id="JAPFFF010000041">
    <property type="protein sequence ID" value="KAK8841491.1"/>
    <property type="molecule type" value="Genomic_DNA"/>
</dbReference>
<dbReference type="PANTHER" id="PTHR45707:SF70">
    <property type="entry name" value="PROTEIN KINASE DOMAIN-CONTAINING PROTEIN"/>
    <property type="match status" value="1"/>
</dbReference>
<dbReference type="Proteomes" id="UP001470230">
    <property type="component" value="Unassembled WGS sequence"/>
</dbReference>
<comment type="caution">
    <text evidence="2">The sequence shown here is derived from an EMBL/GenBank/DDBJ whole genome shotgun (WGS) entry which is preliminary data.</text>
</comment>
<organism evidence="2 3">
    <name type="scientific">Tritrichomonas musculus</name>
    <dbReference type="NCBI Taxonomy" id="1915356"/>
    <lineage>
        <taxon>Eukaryota</taxon>
        <taxon>Metamonada</taxon>
        <taxon>Parabasalia</taxon>
        <taxon>Tritrichomonadida</taxon>
        <taxon>Tritrichomonadidae</taxon>
        <taxon>Tritrichomonas</taxon>
    </lineage>
</organism>
<dbReference type="Pfam" id="PF00069">
    <property type="entry name" value="Pkinase"/>
    <property type="match status" value="1"/>
</dbReference>
<name>A0ABR2H6M7_9EUKA</name>
<gene>
    <name evidence="2" type="ORF">M9Y10_027110</name>
</gene>
<dbReference type="InterPro" id="IPR011009">
    <property type="entry name" value="Kinase-like_dom_sf"/>
</dbReference>
<dbReference type="InterPro" id="IPR000719">
    <property type="entry name" value="Prot_kinase_dom"/>
</dbReference>
<dbReference type="Gene3D" id="1.10.510.10">
    <property type="entry name" value="Transferase(Phosphotransferase) domain 1"/>
    <property type="match status" value="1"/>
</dbReference>
<protein>
    <recommendedName>
        <fullName evidence="1">Protein kinase domain-containing protein</fullName>
    </recommendedName>
</protein>
<feature type="domain" description="Protein kinase" evidence="1">
    <location>
        <begin position="1"/>
        <end position="162"/>
    </location>
</feature>
<dbReference type="PROSITE" id="PS00108">
    <property type="entry name" value="PROTEIN_KINASE_ST"/>
    <property type="match status" value="1"/>
</dbReference>
<reference evidence="2 3" key="1">
    <citation type="submission" date="2024-04" db="EMBL/GenBank/DDBJ databases">
        <title>Tritrichomonas musculus Genome.</title>
        <authorList>
            <person name="Alves-Ferreira E."/>
            <person name="Grigg M."/>
            <person name="Lorenzi H."/>
            <person name="Galac M."/>
        </authorList>
    </citation>
    <scope>NUCLEOTIDE SEQUENCE [LARGE SCALE GENOMIC DNA]</scope>
    <source>
        <strain evidence="2 3">EAF2021</strain>
    </source>
</reference>
<dbReference type="InterPro" id="IPR008271">
    <property type="entry name" value="Ser/Thr_kinase_AS"/>
</dbReference>
<keyword evidence="3" id="KW-1185">Reference proteome</keyword>
<evidence type="ECO:0000313" key="3">
    <source>
        <dbReference type="Proteomes" id="UP001470230"/>
    </source>
</evidence>
<proteinExistence type="predicted"/>
<dbReference type="PROSITE" id="PS50011">
    <property type="entry name" value="PROTEIN_KINASE_DOM"/>
    <property type="match status" value="1"/>
</dbReference>
<dbReference type="SUPFAM" id="SSF56112">
    <property type="entry name" value="Protein kinase-like (PK-like)"/>
    <property type="match status" value="1"/>
</dbReference>
<evidence type="ECO:0000313" key="2">
    <source>
        <dbReference type="EMBL" id="KAK8841491.1"/>
    </source>
</evidence>
<dbReference type="PANTHER" id="PTHR45707">
    <property type="entry name" value="C2 CALCIUM/LIPID-BINDING PLANT PHOSPHORIBOSYLTRANSFERASE FAMILY PROTEIN"/>
    <property type="match status" value="1"/>
</dbReference>